<feature type="transmembrane region" description="Helical" evidence="1">
    <location>
        <begin position="62"/>
        <end position="83"/>
    </location>
</feature>
<organism evidence="3">
    <name type="scientific">Erwinia billingiae (strain Eb661)</name>
    <dbReference type="NCBI Taxonomy" id="634500"/>
    <lineage>
        <taxon>Bacteria</taxon>
        <taxon>Pseudomonadati</taxon>
        <taxon>Pseudomonadota</taxon>
        <taxon>Gammaproteobacteria</taxon>
        <taxon>Enterobacterales</taxon>
        <taxon>Erwiniaceae</taxon>
        <taxon>Erwinia</taxon>
    </lineage>
</organism>
<keyword evidence="3" id="KW-1185">Reference proteome</keyword>
<evidence type="ECO:0000256" key="1">
    <source>
        <dbReference type="SAM" id="Phobius"/>
    </source>
</evidence>
<dbReference type="EMBL" id="FP236843">
    <property type="protein sequence ID" value="CAX61475.1"/>
    <property type="molecule type" value="Genomic_DNA"/>
</dbReference>
<keyword evidence="1" id="KW-0812">Transmembrane</keyword>
<keyword evidence="1" id="KW-1133">Transmembrane helix</keyword>
<dbReference type="HOGENOM" id="CLU_2179815_0_0_6"/>
<keyword evidence="1" id="KW-0472">Membrane</keyword>
<feature type="transmembrane region" description="Helical" evidence="1">
    <location>
        <begin position="39"/>
        <end position="56"/>
    </location>
</feature>
<gene>
    <name evidence="2" type="ordered locus">EbC_39440</name>
</gene>
<evidence type="ECO:0000313" key="2">
    <source>
        <dbReference type="EMBL" id="CAX61475.1"/>
    </source>
</evidence>
<dbReference type="eggNOG" id="ENOG5033BJ1">
    <property type="taxonomic scope" value="Bacteria"/>
</dbReference>
<protein>
    <submittedName>
        <fullName evidence="2">Uncharacterized protein</fullName>
    </submittedName>
</protein>
<reference evidence="2 3" key="1">
    <citation type="journal article" date="2010" name="BMC Genomics">
        <title>Genome comparison of the epiphytic bacteria Erwinia billingiae and E. tasmaniensis with the pear pathogen E. pyrifoliae.</title>
        <authorList>
            <person name="Kube M."/>
            <person name="Migdoll A.M."/>
            <person name="Gehring I."/>
            <person name="Heitmann K."/>
            <person name="Mayer Y."/>
            <person name="Kuhl H."/>
            <person name="Knaust F."/>
            <person name="Geider K."/>
            <person name="Reinhardt R."/>
        </authorList>
    </citation>
    <scope>NUCLEOTIDE SEQUENCE [LARGE SCALE GENOMIC DNA]</scope>
    <source>
        <strain evidence="2 3">Eb661</strain>
    </source>
</reference>
<dbReference type="AlphaFoldDB" id="D8MXB8"/>
<proteinExistence type="predicted"/>
<accession>D8MXB8</accession>
<name>D8MXB8_ERWBE</name>
<dbReference type="Proteomes" id="UP000008793">
    <property type="component" value="Chromosome"/>
</dbReference>
<evidence type="ECO:0000313" key="3">
    <source>
        <dbReference type="Proteomes" id="UP000008793"/>
    </source>
</evidence>
<sequence length="109" mass="12397">MHFPALKELTREELELGLLEIKNERALLEKRMNIMIGPIDKLGILPGIVATITAMTKIPESYSWVSAIAYGYMGLSIFSLFFYQLIMRYERMIALTELALESKSPPLTT</sequence>
<dbReference type="KEGG" id="ebi:EbC_39440"/>